<name>A0A168R1Z6_9BACL</name>
<keyword evidence="1" id="KW-0175">Coiled coil</keyword>
<protein>
    <submittedName>
        <fullName evidence="2">Uncharacterized protein</fullName>
    </submittedName>
</protein>
<dbReference type="RefSeq" id="WP_068646120.1">
    <property type="nucleotide sequence ID" value="NZ_CP043611.1"/>
</dbReference>
<organism evidence="2 3">
    <name type="scientific">Paenibacillus antarcticus</name>
    <dbReference type="NCBI Taxonomy" id="253703"/>
    <lineage>
        <taxon>Bacteria</taxon>
        <taxon>Bacillati</taxon>
        <taxon>Bacillota</taxon>
        <taxon>Bacilli</taxon>
        <taxon>Bacillales</taxon>
        <taxon>Paenibacillaceae</taxon>
        <taxon>Paenibacillus</taxon>
    </lineage>
</organism>
<proteinExistence type="predicted"/>
<dbReference type="AlphaFoldDB" id="A0A168R1Z6"/>
<sequence>MSRDPRDWQADMELIHIIALKDNRIIDLNKQAKQLAEDNARWTCQWNGAEQKYLTQSNVIAELREQVNRANKALQEIIEYSKHDGISKHLDNCYVTARHAISTLYPLDREDTNIESNG</sequence>
<reference evidence="2 3" key="1">
    <citation type="submission" date="2016-03" db="EMBL/GenBank/DDBJ databases">
        <title>Draft genome sequence of Paenibacillus antarcticus CECT 5836.</title>
        <authorList>
            <person name="Shin S.-K."/>
            <person name="Yi H."/>
        </authorList>
    </citation>
    <scope>NUCLEOTIDE SEQUENCE [LARGE SCALE GENOMIC DNA]</scope>
    <source>
        <strain evidence="2 3">CECT 5836</strain>
    </source>
</reference>
<comment type="caution">
    <text evidence="2">The sequence shown here is derived from an EMBL/GenBank/DDBJ whole genome shotgun (WGS) entry which is preliminary data.</text>
</comment>
<evidence type="ECO:0000256" key="1">
    <source>
        <dbReference type="SAM" id="Coils"/>
    </source>
</evidence>
<dbReference type="EMBL" id="LVJI01000001">
    <property type="protein sequence ID" value="OAB48483.1"/>
    <property type="molecule type" value="Genomic_DNA"/>
</dbReference>
<evidence type="ECO:0000313" key="2">
    <source>
        <dbReference type="EMBL" id="OAB48483.1"/>
    </source>
</evidence>
<evidence type="ECO:0000313" key="3">
    <source>
        <dbReference type="Proteomes" id="UP000077355"/>
    </source>
</evidence>
<feature type="coiled-coil region" evidence="1">
    <location>
        <begin position="18"/>
        <end position="80"/>
    </location>
</feature>
<accession>A0A168R1Z6</accession>
<dbReference type="Proteomes" id="UP000077355">
    <property type="component" value="Unassembled WGS sequence"/>
</dbReference>
<keyword evidence="3" id="KW-1185">Reference proteome</keyword>
<gene>
    <name evidence="2" type="ORF">PBAT_02290</name>
</gene>